<dbReference type="EMBL" id="MUAV01000045">
    <property type="protein sequence ID" value="RAP39530.1"/>
    <property type="molecule type" value="Genomic_DNA"/>
</dbReference>
<feature type="domain" description="Guanylate cyclase" evidence="1">
    <location>
        <begin position="19"/>
        <end position="138"/>
    </location>
</feature>
<comment type="caution">
    <text evidence="2">The sequence shown here is derived from an EMBL/GenBank/DDBJ whole genome shotgun (WGS) entry which is preliminary data.</text>
</comment>
<dbReference type="InterPro" id="IPR029787">
    <property type="entry name" value="Nucleotide_cyclase"/>
</dbReference>
<protein>
    <recommendedName>
        <fullName evidence="1">Guanylate cyclase domain-containing protein</fullName>
    </recommendedName>
</protein>
<organism evidence="2 3">
    <name type="scientific">Rhodovulum viride</name>
    <dbReference type="NCBI Taxonomy" id="1231134"/>
    <lineage>
        <taxon>Bacteria</taxon>
        <taxon>Pseudomonadati</taxon>
        <taxon>Pseudomonadota</taxon>
        <taxon>Alphaproteobacteria</taxon>
        <taxon>Rhodobacterales</taxon>
        <taxon>Paracoccaceae</taxon>
        <taxon>Rhodovulum</taxon>
    </lineage>
</organism>
<dbReference type="PROSITE" id="PS50125">
    <property type="entry name" value="GUANYLATE_CYCLASE_2"/>
    <property type="match status" value="1"/>
</dbReference>
<dbReference type="SUPFAM" id="SSF55073">
    <property type="entry name" value="Nucleotide cyclase"/>
    <property type="match status" value="1"/>
</dbReference>
<sequence>MKMNIYEAISSTDSEVEGTILVMDIADSTKMKEETEEVGWLGNYAKAFDIILQNIPESGEVVKYLGDGIMVFFREDEQTDAINAAIRTQEALEKAKEDKIIKVVFSTGVASGKFWRVPLGNDRFDYLGQVVDKAFRLCSAAMPKAIFVDADTVVAANVTKVRSTVGSALRRKPAEYVGKTASIQLKGFAKLVEYHSVHWTGEQFGVKPSPSEGGALDGRSALPAKARSLPQSTSDHEISLIGKFTEWRGNSGRVRTESGNEYFCHKGNVPEGLNVEAGQEVFFIERPTGRELPMAEHMVPLGASFEGEVVDAHGKNVFLRSAALSTLGHENVYLFWEDEIILKHGDRGTFYLGKGFSKQKNRYTLRAEGFERL</sequence>
<gene>
    <name evidence="2" type="ORF">BYZ73_20040</name>
</gene>
<dbReference type="InterPro" id="IPR001054">
    <property type="entry name" value="A/G_cyclase"/>
</dbReference>
<dbReference type="Proteomes" id="UP000248659">
    <property type="component" value="Unassembled WGS sequence"/>
</dbReference>
<reference evidence="2 3" key="1">
    <citation type="submission" date="2017-01" db="EMBL/GenBank/DDBJ databases">
        <title>Genome sequence of Rhodovulum viride JA756.</title>
        <authorList>
            <person name="Lakshmi K.V."/>
            <person name="Tushar L.D."/>
            <person name="Sasikala C."/>
            <person name="Venkataramana C."/>
        </authorList>
    </citation>
    <scope>NUCLEOTIDE SEQUENCE [LARGE SCALE GENOMIC DNA]</scope>
    <source>
        <strain evidence="2 3">JA756</strain>
    </source>
</reference>
<evidence type="ECO:0000313" key="3">
    <source>
        <dbReference type="Proteomes" id="UP000248659"/>
    </source>
</evidence>
<dbReference type="Pfam" id="PF00211">
    <property type="entry name" value="Guanylate_cyc"/>
    <property type="match status" value="1"/>
</dbReference>
<evidence type="ECO:0000259" key="1">
    <source>
        <dbReference type="PROSITE" id="PS50125"/>
    </source>
</evidence>
<dbReference type="CDD" id="cd07302">
    <property type="entry name" value="CHD"/>
    <property type="match status" value="1"/>
</dbReference>
<dbReference type="InterPro" id="IPR050697">
    <property type="entry name" value="Adenylyl/Guanylyl_Cyclase_3/4"/>
</dbReference>
<dbReference type="Gene3D" id="3.30.70.1230">
    <property type="entry name" value="Nucleotide cyclase"/>
    <property type="match status" value="1"/>
</dbReference>
<evidence type="ECO:0000313" key="2">
    <source>
        <dbReference type="EMBL" id="RAP39530.1"/>
    </source>
</evidence>
<name>A0ABX9DD51_9RHOB</name>
<proteinExistence type="predicted"/>
<keyword evidence="3" id="KW-1185">Reference proteome</keyword>
<accession>A0ABX9DD51</accession>
<dbReference type="PANTHER" id="PTHR43081:SF1">
    <property type="entry name" value="ADENYLATE CYCLASE, TERMINAL-DIFFERENTIATION SPECIFIC"/>
    <property type="match status" value="1"/>
</dbReference>
<dbReference type="PANTHER" id="PTHR43081">
    <property type="entry name" value="ADENYLATE CYCLASE, TERMINAL-DIFFERENTIATION SPECIFIC-RELATED"/>
    <property type="match status" value="1"/>
</dbReference>